<feature type="transmembrane region" description="Helical" evidence="7">
    <location>
        <begin position="91"/>
        <end position="112"/>
    </location>
</feature>
<feature type="transmembrane region" description="Helical" evidence="7">
    <location>
        <begin position="145"/>
        <end position="167"/>
    </location>
</feature>
<evidence type="ECO:0000256" key="1">
    <source>
        <dbReference type="ARBA" id="ARBA00004651"/>
    </source>
</evidence>
<evidence type="ECO:0000256" key="2">
    <source>
        <dbReference type="ARBA" id="ARBA00022475"/>
    </source>
</evidence>
<feature type="region of interest" description="Disordered" evidence="6">
    <location>
        <begin position="1"/>
        <end position="31"/>
    </location>
</feature>
<feature type="transmembrane region" description="Helical" evidence="7">
    <location>
        <begin position="230"/>
        <end position="248"/>
    </location>
</feature>
<keyword evidence="4 7" id="KW-1133">Transmembrane helix</keyword>
<evidence type="ECO:0000256" key="6">
    <source>
        <dbReference type="SAM" id="MobiDB-lite"/>
    </source>
</evidence>
<keyword evidence="2" id="KW-1003">Cell membrane</keyword>
<dbReference type="PANTHER" id="PTHR43370:SF1">
    <property type="entry name" value="GUANOSINE ABC TRANSPORTER PERMEASE PROTEIN NUPQ"/>
    <property type="match status" value="1"/>
</dbReference>
<dbReference type="GO" id="GO:0005886">
    <property type="term" value="C:plasma membrane"/>
    <property type="evidence" value="ECO:0007669"/>
    <property type="project" value="UniProtKB-SubCell"/>
</dbReference>
<name>A0AB39BJG3_9MICO</name>
<feature type="transmembrane region" description="Helical" evidence="7">
    <location>
        <begin position="288"/>
        <end position="305"/>
    </location>
</feature>
<protein>
    <submittedName>
        <fullName evidence="8">ABC transporter permease</fullName>
    </submittedName>
</protein>
<feature type="transmembrane region" description="Helical" evidence="7">
    <location>
        <begin position="335"/>
        <end position="352"/>
    </location>
</feature>
<feature type="transmembrane region" description="Helical" evidence="7">
    <location>
        <begin position="414"/>
        <end position="432"/>
    </location>
</feature>
<organism evidence="8">
    <name type="scientific">Herbiconiux sp. A18JL235</name>
    <dbReference type="NCBI Taxonomy" id="3152363"/>
    <lineage>
        <taxon>Bacteria</taxon>
        <taxon>Bacillati</taxon>
        <taxon>Actinomycetota</taxon>
        <taxon>Actinomycetes</taxon>
        <taxon>Micrococcales</taxon>
        <taxon>Microbacteriaceae</taxon>
        <taxon>Herbiconiux</taxon>
    </lineage>
</organism>
<dbReference type="EMBL" id="CP162511">
    <property type="protein sequence ID" value="XDI06479.1"/>
    <property type="molecule type" value="Genomic_DNA"/>
</dbReference>
<gene>
    <name evidence="8" type="ORF">ABFY20_05125</name>
</gene>
<keyword evidence="3 7" id="KW-0812">Transmembrane</keyword>
<keyword evidence="5 7" id="KW-0472">Membrane</keyword>
<evidence type="ECO:0000256" key="5">
    <source>
        <dbReference type="ARBA" id="ARBA00023136"/>
    </source>
</evidence>
<comment type="subcellular location">
    <subcellularLocation>
        <location evidence="1">Cell membrane</location>
        <topology evidence="1">Multi-pass membrane protein</topology>
    </subcellularLocation>
</comment>
<feature type="transmembrane region" description="Helical" evidence="7">
    <location>
        <begin position="201"/>
        <end position="223"/>
    </location>
</feature>
<evidence type="ECO:0000256" key="3">
    <source>
        <dbReference type="ARBA" id="ARBA00022692"/>
    </source>
</evidence>
<reference evidence="8" key="1">
    <citation type="submission" date="2024-05" db="EMBL/GenBank/DDBJ databases">
        <title>Herbiconiux sp. A18JL235.</title>
        <authorList>
            <person name="Zhang G."/>
        </authorList>
    </citation>
    <scope>NUCLEOTIDE SEQUENCE</scope>
    <source>
        <strain evidence="8">A18JL235</strain>
    </source>
</reference>
<dbReference type="CDD" id="cd06580">
    <property type="entry name" value="TM_PBP1_transp_TpRbsC_like"/>
    <property type="match status" value="1"/>
</dbReference>
<accession>A0AB39BJG3</accession>
<evidence type="ECO:0000256" key="7">
    <source>
        <dbReference type="SAM" id="Phobius"/>
    </source>
</evidence>
<feature type="transmembrane region" description="Helical" evidence="7">
    <location>
        <begin position="388"/>
        <end position="408"/>
    </location>
</feature>
<feature type="transmembrane region" description="Helical" evidence="7">
    <location>
        <begin position="174"/>
        <end position="195"/>
    </location>
</feature>
<sequence length="447" mass="46502">MSGSGIGNVASNNLAPTGGVPPTEHNHPDSTGESLATVVVKSWKAPIAFGIFAIGAIILFIAFGRDGSSTFRLSTDSDLIQLPEVVLPTRATGIVISIVLVLLAALSAWLVWSGRKVRLWLIAVFAVLFLVAFLTWASAGQTIPVPGLLIGTVSLSVPLIFGAMGGVISERVGVVNVAIEGQLLAGAFASAVIASVTGNPFVGLIGAVVAGTLVSFVLAAFSIKYLVDQVIVGVVLNVLVTGLTSFLYSKVLTADPEVLNSPTRFDRIPIPLLSEIPIIGPTLFRQTIVVYLMYIAVAVVFYGLFKTKWGLRVRAVGEHPQAADTVGIKVNATRFWNVALAGAIAGLGGAYFTLGSVGAFNKEMTAGAGYIALAAVIFGRWDPIRATLAALLFGFASNLQNVLGIIGSPVPSEFMLMLPYVVTIFAVAGLVGRVRGPAAAGRPYVAS</sequence>
<feature type="transmembrane region" description="Helical" evidence="7">
    <location>
        <begin position="364"/>
        <end position="381"/>
    </location>
</feature>
<evidence type="ECO:0000313" key="8">
    <source>
        <dbReference type="EMBL" id="XDI06479.1"/>
    </source>
</evidence>
<proteinExistence type="predicted"/>
<dbReference type="Pfam" id="PF02653">
    <property type="entry name" value="BPD_transp_2"/>
    <property type="match status" value="1"/>
</dbReference>
<dbReference type="InterPro" id="IPR001851">
    <property type="entry name" value="ABC_transp_permease"/>
</dbReference>
<feature type="transmembrane region" description="Helical" evidence="7">
    <location>
        <begin position="45"/>
        <end position="64"/>
    </location>
</feature>
<dbReference type="PANTHER" id="PTHR43370">
    <property type="entry name" value="SUGAR ABC TRANSPORTER INTEGRAL MEMBRANE PROTEIN-RELATED"/>
    <property type="match status" value="1"/>
</dbReference>
<evidence type="ECO:0000256" key="4">
    <source>
        <dbReference type="ARBA" id="ARBA00022989"/>
    </source>
</evidence>
<dbReference type="RefSeq" id="WP_368498860.1">
    <property type="nucleotide sequence ID" value="NZ_CP162511.1"/>
</dbReference>
<dbReference type="AlphaFoldDB" id="A0AB39BJG3"/>
<dbReference type="GO" id="GO:0022857">
    <property type="term" value="F:transmembrane transporter activity"/>
    <property type="evidence" value="ECO:0007669"/>
    <property type="project" value="InterPro"/>
</dbReference>
<feature type="transmembrane region" description="Helical" evidence="7">
    <location>
        <begin position="119"/>
        <end position="139"/>
    </location>
</feature>